<reference evidence="2 3" key="1">
    <citation type="journal article" date="2018" name="Nat. Biotechnol.">
        <title>A standardized bacterial taxonomy based on genome phylogeny substantially revises the tree of life.</title>
        <authorList>
            <person name="Parks D.H."/>
            <person name="Chuvochina M."/>
            <person name="Waite D.W."/>
            <person name="Rinke C."/>
            <person name="Skarshewski A."/>
            <person name="Chaumeil P.A."/>
            <person name="Hugenholtz P."/>
        </authorList>
    </citation>
    <scope>NUCLEOTIDE SEQUENCE [LARGE SCALE GENOMIC DNA]</scope>
    <source>
        <strain evidence="2">UBA11482</strain>
    </source>
</reference>
<feature type="transmembrane region" description="Helical" evidence="1">
    <location>
        <begin position="78"/>
        <end position="97"/>
    </location>
</feature>
<comment type="caution">
    <text evidence="2">The sequence shown here is derived from an EMBL/GenBank/DDBJ whole genome shotgun (WGS) entry which is preliminary data.</text>
</comment>
<evidence type="ECO:0000256" key="1">
    <source>
        <dbReference type="SAM" id="Phobius"/>
    </source>
</evidence>
<name>A0A316R5I2_9BACT</name>
<dbReference type="GeneID" id="92928155"/>
<accession>A0A316R5I2</accession>
<keyword evidence="1" id="KW-0812">Transmembrane</keyword>
<dbReference type="Proteomes" id="UP000262954">
    <property type="component" value="Unassembled WGS sequence"/>
</dbReference>
<protein>
    <submittedName>
        <fullName evidence="2">Fis family transcriptional regulator</fullName>
    </submittedName>
</protein>
<evidence type="ECO:0000313" key="3">
    <source>
        <dbReference type="Proteomes" id="UP000262954"/>
    </source>
</evidence>
<dbReference type="EMBL" id="DNWC01000087">
    <property type="protein sequence ID" value="HBJ08688.1"/>
    <property type="molecule type" value="Genomic_DNA"/>
</dbReference>
<dbReference type="RefSeq" id="WP_009316483.1">
    <property type="nucleotide sequence ID" value="NZ_AP028032.1"/>
</dbReference>
<sequence length="137" mass="15431">MDNTIKHEGIVERIENGIAYVKIIQHSACSGCHVKAACTIADQQEKIIETVCSGCNIKIGERVFIVGNETMSRKALKLAIIYPFFCLFGILCIAYAFSVNELLSGILSIIALIPYYTVLYFRKSKLRKDFIFTLEKE</sequence>
<keyword evidence="1" id="KW-1133">Transmembrane helix</keyword>
<dbReference type="Pfam" id="PF04246">
    <property type="entry name" value="RseC_MucC"/>
    <property type="match status" value="1"/>
</dbReference>
<dbReference type="AlphaFoldDB" id="A0A316R5I2"/>
<proteinExistence type="predicted"/>
<feature type="transmembrane region" description="Helical" evidence="1">
    <location>
        <begin position="103"/>
        <end position="121"/>
    </location>
</feature>
<organism evidence="2 3">
    <name type="scientific">Coprobacter fastidiosus</name>
    <dbReference type="NCBI Taxonomy" id="1099853"/>
    <lineage>
        <taxon>Bacteria</taxon>
        <taxon>Pseudomonadati</taxon>
        <taxon>Bacteroidota</taxon>
        <taxon>Bacteroidia</taxon>
        <taxon>Bacteroidales</taxon>
        <taxon>Barnesiellaceae</taxon>
        <taxon>Coprobacter</taxon>
    </lineage>
</organism>
<keyword evidence="1" id="KW-0472">Membrane</keyword>
<gene>
    <name evidence="2" type="ORF">DDY73_06745</name>
</gene>
<evidence type="ECO:0000313" key="2">
    <source>
        <dbReference type="EMBL" id="HBJ08688.1"/>
    </source>
</evidence>